<feature type="non-terminal residue" evidence="9">
    <location>
        <position position="358"/>
    </location>
</feature>
<dbReference type="Gene3D" id="3.30.450.40">
    <property type="match status" value="1"/>
</dbReference>
<keyword evidence="6" id="KW-0902">Two-component regulatory system</keyword>
<dbReference type="CDD" id="cd00082">
    <property type="entry name" value="HisKA"/>
    <property type="match status" value="1"/>
</dbReference>
<accession>X1GHM1</accession>
<feature type="domain" description="Histidine kinase" evidence="8">
    <location>
        <begin position="170"/>
        <end position="358"/>
    </location>
</feature>
<dbReference type="Gene3D" id="3.30.565.10">
    <property type="entry name" value="Histidine kinase-like ATPase, C-terminal domain"/>
    <property type="match status" value="1"/>
</dbReference>
<dbReference type="InterPro" id="IPR029016">
    <property type="entry name" value="GAF-like_dom_sf"/>
</dbReference>
<dbReference type="InterPro" id="IPR003594">
    <property type="entry name" value="HATPase_dom"/>
</dbReference>
<dbReference type="SMART" id="SM00388">
    <property type="entry name" value="HisKA"/>
    <property type="match status" value="1"/>
</dbReference>
<name>X1GHM1_9ZZZZ</name>
<dbReference type="EMBL" id="BARU01008707">
    <property type="protein sequence ID" value="GAH44335.1"/>
    <property type="molecule type" value="Genomic_DNA"/>
</dbReference>
<keyword evidence="2" id="KW-0808">Transferase</keyword>
<protein>
    <recommendedName>
        <fullName evidence="8">Histidine kinase domain-containing protein</fullName>
    </recommendedName>
</protein>
<comment type="caution">
    <text evidence="9">The sequence shown here is derived from an EMBL/GenBank/DDBJ whole genome shotgun (WGS) entry which is preliminary data.</text>
</comment>
<dbReference type="Gene3D" id="1.10.287.130">
    <property type="match status" value="1"/>
</dbReference>
<organism evidence="9">
    <name type="scientific">marine sediment metagenome</name>
    <dbReference type="NCBI Taxonomy" id="412755"/>
    <lineage>
        <taxon>unclassified sequences</taxon>
        <taxon>metagenomes</taxon>
        <taxon>ecological metagenomes</taxon>
    </lineage>
</organism>
<keyword evidence="3" id="KW-0547">Nucleotide-binding</keyword>
<evidence type="ECO:0000259" key="8">
    <source>
        <dbReference type="PROSITE" id="PS50109"/>
    </source>
</evidence>
<feature type="coiled-coil region" evidence="7">
    <location>
        <begin position="116"/>
        <end position="154"/>
    </location>
</feature>
<dbReference type="PANTHER" id="PTHR43065">
    <property type="entry name" value="SENSOR HISTIDINE KINASE"/>
    <property type="match status" value="1"/>
</dbReference>
<evidence type="ECO:0000256" key="4">
    <source>
        <dbReference type="ARBA" id="ARBA00022777"/>
    </source>
</evidence>
<dbReference type="SUPFAM" id="SSF47384">
    <property type="entry name" value="Homodimeric domain of signal transducing histidine kinase"/>
    <property type="match status" value="1"/>
</dbReference>
<dbReference type="Pfam" id="PF02518">
    <property type="entry name" value="HATPase_c"/>
    <property type="match status" value="1"/>
</dbReference>
<dbReference type="SUPFAM" id="SSF55874">
    <property type="entry name" value="ATPase domain of HSP90 chaperone/DNA topoisomerase II/histidine kinase"/>
    <property type="match status" value="1"/>
</dbReference>
<dbReference type="Pfam" id="PF00512">
    <property type="entry name" value="HisKA"/>
    <property type="match status" value="1"/>
</dbReference>
<dbReference type="GO" id="GO:0000155">
    <property type="term" value="F:phosphorelay sensor kinase activity"/>
    <property type="evidence" value="ECO:0007669"/>
    <property type="project" value="InterPro"/>
</dbReference>
<dbReference type="InterPro" id="IPR036890">
    <property type="entry name" value="HATPase_C_sf"/>
</dbReference>
<gene>
    <name evidence="9" type="ORF">S03H2_16951</name>
</gene>
<evidence type="ECO:0000313" key="9">
    <source>
        <dbReference type="EMBL" id="GAH44335.1"/>
    </source>
</evidence>
<keyword evidence="7" id="KW-0175">Coiled coil</keyword>
<keyword evidence="4" id="KW-0418">Kinase</keyword>
<dbReference type="SMART" id="SM00387">
    <property type="entry name" value="HATPase_c"/>
    <property type="match status" value="1"/>
</dbReference>
<sequence length="358" mass="40296">QRSVLFLLDEKGKSLKEVAHKSIPSFPYRIPSKALSWKAIKEKKPVMNKNATRKPRITISQNLEKSWAMTVAIPMIGRDRIMGTLVVSRISSVSFPEEHMHILSLLADQIAIALEKNQLLDQLKLAHSNLQRSSEELEERVRQKTQEVRRIHERLLETEKLAGIGQLAAGIAHEIRNPLAIIATSAYYLGEIMPKDQKEVRKHLQILDSEINRCQAIITNLLEFSRKSDWDMQRIDINELLEMTLSLVGKDLVTRDILLIKKLSKVPPILTNLEKMKQVFLNLILNATQAMPNGGKLQIETSMAGKEVLKIMVSDTGEGISSEDSDQIFNPFFTTKPPGEGVGLGLSLVHSIIKSYQG</sequence>
<dbReference type="PRINTS" id="PR00344">
    <property type="entry name" value="BCTRLSENSOR"/>
</dbReference>
<dbReference type="InterPro" id="IPR005467">
    <property type="entry name" value="His_kinase_dom"/>
</dbReference>
<evidence type="ECO:0000256" key="2">
    <source>
        <dbReference type="ARBA" id="ARBA00022679"/>
    </source>
</evidence>
<dbReference type="InterPro" id="IPR036097">
    <property type="entry name" value="HisK_dim/P_sf"/>
</dbReference>
<dbReference type="InterPro" id="IPR004358">
    <property type="entry name" value="Sig_transdc_His_kin-like_C"/>
</dbReference>
<dbReference type="AlphaFoldDB" id="X1GHM1"/>
<evidence type="ECO:0000256" key="5">
    <source>
        <dbReference type="ARBA" id="ARBA00022840"/>
    </source>
</evidence>
<dbReference type="InterPro" id="IPR003018">
    <property type="entry name" value="GAF"/>
</dbReference>
<proteinExistence type="predicted"/>
<evidence type="ECO:0000256" key="1">
    <source>
        <dbReference type="ARBA" id="ARBA00022553"/>
    </source>
</evidence>
<evidence type="ECO:0000256" key="3">
    <source>
        <dbReference type="ARBA" id="ARBA00022741"/>
    </source>
</evidence>
<keyword evidence="5" id="KW-0067">ATP-binding</keyword>
<dbReference type="InterPro" id="IPR003661">
    <property type="entry name" value="HisK_dim/P_dom"/>
</dbReference>
<dbReference type="PANTHER" id="PTHR43065:SF10">
    <property type="entry name" value="PEROXIDE STRESS-ACTIVATED HISTIDINE KINASE MAK3"/>
    <property type="match status" value="1"/>
</dbReference>
<reference evidence="9" key="1">
    <citation type="journal article" date="2014" name="Front. Microbiol.">
        <title>High frequency of phylogenetically diverse reductive dehalogenase-homologous genes in deep subseafloor sedimentary metagenomes.</title>
        <authorList>
            <person name="Kawai M."/>
            <person name="Futagami T."/>
            <person name="Toyoda A."/>
            <person name="Takaki Y."/>
            <person name="Nishi S."/>
            <person name="Hori S."/>
            <person name="Arai W."/>
            <person name="Tsubouchi T."/>
            <person name="Morono Y."/>
            <person name="Uchiyama I."/>
            <person name="Ito T."/>
            <person name="Fujiyama A."/>
            <person name="Inagaki F."/>
            <person name="Takami H."/>
        </authorList>
    </citation>
    <scope>NUCLEOTIDE SEQUENCE</scope>
    <source>
        <strain evidence="9">Expedition CK06-06</strain>
    </source>
</reference>
<feature type="non-terminal residue" evidence="9">
    <location>
        <position position="1"/>
    </location>
</feature>
<keyword evidence="1" id="KW-0597">Phosphoprotein</keyword>
<evidence type="ECO:0000256" key="6">
    <source>
        <dbReference type="ARBA" id="ARBA00023012"/>
    </source>
</evidence>
<dbReference type="PROSITE" id="PS50109">
    <property type="entry name" value="HIS_KIN"/>
    <property type="match status" value="1"/>
</dbReference>
<dbReference type="SUPFAM" id="SSF55781">
    <property type="entry name" value="GAF domain-like"/>
    <property type="match status" value="1"/>
</dbReference>
<dbReference type="GO" id="GO:0005524">
    <property type="term" value="F:ATP binding"/>
    <property type="evidence" value="ECO:0007669"/>
    <property type="project" value="UniProtKB-KW"/>
</dbReference>
<evidence type="ECO:0000256" key="7">
    <source>
        <dbReference type="SAM" id="Coils"/>
    </source>
</evidence>
<dbReference type="Pfam" id="PF13185">
    <property type="entry name" value="GAF_2"/>
    <property type="match status" value="1"/>
</dbReference>